<evidence type="ECO:0000313" key="2">
    <source>
        <dbReference type="EMBL" id="HIS70679.1"/>
    </source>
</evidence>
<comment type="caution">
    <text evidence="2">The sequence shown here is derived from an EMBL/GenBank/DDBJ whole genome shotgun (WGS) entry which is preliminary data.</text>
</comment>
<feature type="compositionally biased region" description="Basic and acidic residues" evidence="1">
    <location>
        <begin position="1"/>
        <end position="14"/>
    </location>
</feature>
<gene>
    <name evidence="2" type="ORF">IAD02_01680</name>
</gene>
<name>A0A9D1FFE0_9PROT</name>
<proteinExistence type="predicted"/>
<protein>
    <submittedName>
        <fullName evidence="2">Uncharacterized protein</fullName>
    </submittedName>
</protein>
<organism evidence="2 3">
    <name type="scientific">Candidatus Enterousia intestinigallinarum</name>
    <dbReference type="NCBI Taxonomy" id="2840790"/>
    <lineage>
        <taxon>Bacteria</taxon>
        <taxon>Pseudomonadati</taxon>
        <taxon>Pseudomonadota</taxon>
        <taxon>Alphaproteobacteria</taxon>
        <taxon>Candidatus Enterousia</taxon>
    </lineage>
</organism>
<accession>A0A9D1FFE0</accession>
<feature type="region of interest" description="Disordered" evidence="1">
    <location>
        <begin position="1"/>
        <end position="27"/>
    </location>
</feature>
<dbReference type="AlphaFoldDB" id="A0A9D1FFE0"/>
<evidence type="ECO:0000313" key="3">
    <source>
        <dbReference type="Proteomes" id="UP000886742"/>
    </source>
</evidence>
<reference evidence="2" key="1">
    <citation type="submission" date="2020-10" db="EMBL/GenBank/DDBJ databases">
        <authorList>
            <person name="Gilroy R."/>
        </authorList>
    </citation>
    <scope>NUCLEOTIDE SEQUENCE</scope>
    <source>
        <strain evidence="2">ChiGjej3B3-5194</strain>
    </source>
</reference>
<sequence>MPSKNETLRRDRTRQIGQKPSFGRQNRSEVIAQLRDELLRAQQQLAVETDEKTRARLQQIISNLQHTVASK</sequence>
<evidence type="ECO:0000256" key="1">
    <source>
        <dbReference type="SAM" id="MobiDB-lite"/>
    </source>
</evidence>
<dbReference type="EMBL" id="DVJI01000008">
    <property type="protein sequence ID" value="HIS70679.1"/>
    <property type="molecule type" value="Genomic_DNA"/>
</dbReference>
<dbReference type="Proteomes" id="UP000886742">
    <property type="component" value="Unassembled WGS sequence"/>
</dbReference>
<reference evidence="2" key="2">
    <citation type="journal article" date="2021" name="PeerJ">
        <title>Extensive microbial diversity within the chicken gut microbiome revealed by metagenomics and culture.</title>
        <authorList>
            <person name="Gilroy R."/>
            <person name="Ravi A."/>
            <person name="Getino M."/>
            <person name="Pursley I."/>
            <person name="Horton D.L."/>
            <person name="Alikhan N.F."/>
            <person name="Baker D."/>
            <person name="Gharbi K."/>
            <person name="Hall N."/>
            <person name="Watson M."/>
            <person name="Adriaenssens E.M."/>
            <person name="Foster-Nyarko E."/>
            <person name="Jarju S."/>
            <person name="Secka A."/>
            <person name="Antonio M."/>
            <person name="Oren A."/>
            <person name="Chaudhuri R.R."/>
            <person name="La Ragione R."/>
            <person name="Hildebrand F."/>
            <person name="Pallen M.J."/>
        </authorList>
    </citation>
    <scope>NUCLEOTIDE SEQUENCE</scope>
    <source>
        <strain evidence="2">ChiGjej3B3-5194</strain>
    </source>
</reference>